<accession>A0ABV8UUW8</accession>
<gene>
    <name evidence="2" type="ORF">ACFO0S_04570</name>
</gene>
<keyword evidence="3" id="KW-1185">Reference proteome</keyword>
<dbReference type="Proteomes" id="UP001595733">
    <property type="component" value="Unassembled WGS sequence"/>
</dbReference>
<organism evidence="2 3">
    <name type="scientific">Chryseomicrobium palamuruense</name>
    <dbReference type="NCBI Taxonomy" id="682973"/>
    <lineage>
        <taxon>Bacteria</taxon>
        <taxon>Bacillati</taxon>
        <taxon>Bacillota</taxon>
        <taxon>Bacilli</taxon>
        <taxon>Bacillales</taxon>
        <taxon>Caryophanaceae</taxon>
        <taxon>Chryseomicrobium</taxon>
    </lineage>
</organism>
<comment type="caution">
    <text evidence="2">The sequence shown here is derived from an EMBL/GenBank/DDBJ whole genome shotgun (WGS) entry which is preliminary data.</text>
</comment>
<dbReference type="Pfam" id="PF09902">
    <property type="entry name" value="DUF2129"/>
    <property type="match status" value="1"/>
</dbReference>
<evidence type="ECO:0000313" key="3">
    <source>
        <dbReference type="Proteomes" id="UP001595733"/>
    </source>
</evidence>
<dbReference type="PIRSF" id="PIRSF031653">
    <property type="entry name" value="UCP031653"/>
    <property type="match status" value="1"/>
</dbReference>
<dbReference type="NCBIfam" id="NF002777">
    <property type="entry name" value="PRK02886.1"/>
    <property type="match status" value="1"/>
</dbReference>
<sequence>MIARQGLIVFVNHLKHAKTLRKYGHVYFISKKLKYAVLYVNQEDVEAVTVKLLKLPFVKKLIPSERPFIKTEYENSKPDKAKEYDYKIGL</sequence>
<evidence type="ECO:0000256" key="1">
    <source>
        <dbReference type="ARBA" id="ARBA00022490"/>
    </source>
</evidence>
<reference evidence="3" key="1">
    <citation type="journal article" date="2019" name="Int. J. Syst. Evol. Microbiol.">
        <title>The Global Catalogue of Microorganisms (GCM) 10K type strain sequencing project: providing services to taxonomists for standard genome sequencing and annotation.</title>
        <authorList>
            <consortium name="The Broad Institute Genomics Platform"/>
            <consortium name="The Broad Institute Genome Sequencing Center for Infectious Disease"/>
            <person name="Wu L."/>
            <person name="Ma J."/>
        </authorList>
    </citation>
    <scope>NUCLEOTIDE SEQUENCE [LARGE SCALE GENOMIC DNA]</scope>
    <source>
        <strain evidence="3">CCUG 50353</strain>
    </source>
</reference>
<protein>
    <submittedName>
        <fullName evidence="2">YlbG family protein</fullName>
    </submittedName>
</protein>
<keyword evidence="1" id="KW-0963">Cytoplasm</keyword>
<name>A0ABV8UUW8_9BACL</name>
<evidence type="ECO:0000313" key="2">
    <source>
        <dbReference type="EMBL" id="MFC4354348.1"/>
    </source>
</evidence>
<dbReference type="InterPro" id="IPR016979">
    <property type="entry name" value="DUF2129"/>
</dbReference>
<dbReference type="EMBL" id="JBHSEF010000011">
    <property type="protein sequence ID" value="MFC4354348.1"/>
    <property type="molecule type" value="Genomic_DNA"/>
</dbReference>
<dbReference type="RefSeq" id="WP_378140633.1">
    <property type="nucleotide sequence ID" value="NZ_JBHSEF010000011.1"/>
</dbReference>
<proteinExistence type="predicted"/>